<keyword evidence="4" id="KW-0175">Coiled coil</keyword>
<dbReference type="STRING" id="32473.ENSXCOP00000004696"/>
<dbReference type="PANTHER" id="PTHR21547:SF0">
    <property type="entry name" value="CLUSTERIN-ASSOCIATED PROTEIN 1"/>
    <property type="match status" value="1"/>
</dbReference>
<protein>
    <submittedName>
        <fullName evidence="7">Uncharacterized protein</fullName>
    </submittedName>
</protein>
<name>A0A3B5L4C7_9TELE</name>
<dbReference type="GO" id="GO:0005929">
    <property type="term" value="C:cilium"/>
    <property type="evidence" value="ECO:0007669"/>
    <property type="project" value="UniProtKB-SubCell"/>
</dbReference>
<keyword evidence="6" id="KW-0966">Cell projection</keyword>
<dbReference type="Pfam" id="PF10234">
    <property type="entry name" value="Cluap1"/>
    <property type="match status" value="1"/>
</dbReference>
<dbReference type="GO" id="GO:0060271">
    <property type="term" value="P:cilium assembly"/>
    <property type="evidence" value="ECO:0007669"/>
    <property type="project" value="TreeGrafter"/>
</dbReference>
<dbReference type="Proteomes" id="UP000261380">
    <property type="component" value="Unplaced"/>
</dbReference>
<evidence type="ECO:0000256" key="5">
    <source>
        <dbReference type="ARBA" id="ARBA00023069"/>
    </source>
</evidence>
<keyword evidence="8" id="KW-1185">Reference proteome</keyword>
<dbReference type="AlphaFoldDB" id="A0A3B5L4C7"/>
<proteinExistence type="inferred from homology"/>
<dbReference type="GO" id="GO:0005815">
    <property type="term" value="C:microtubule organizing center"/>
    <property type="evidence" value="ECO:0007669"/>
    <property type="project" value="TreeGrafter"/>
</dbReference>
<evidence type="ECO:0000313" key="8">
    <source>
        <dbReference type="Proteomes" id="UP000261380"/>
    </source>
</evidence>
<organism evidence="7 8">
    <name type="scientific">Xiphophorus couchianus</name>
    <name type="common">Monterrey platyfish</name>
    <dbReference type="NCBI Taxonomy" id="32473"/>
    <lineage>
        <taxon>Eukaryota</taxon>
        <taxon>Metazoa</taxon>
        <taxon>Chordata</taxon>
        <taxon>Craniata</taxon>
        <taxon>Vertebrata</taxon>
        <taxon>Euteleostomi</taxon>
        <taxon>Actinopterygii</taxon>
        <taxon>Neopterygii</taxon>
        <taxon>Teleostei</taxon>
        <taxon>Neoteleostei</taxon>
        <taxon>Acanthomorphata</taxon>
        <taxon>Ovalentaria</taxon>
        <taxon>Atherinomorphae</taxon>
        <taxon>Cyprinodontiformes</taxon>
        <taxon>Poeciliidae</taxon>
        <taxon>Poeciliinae</taxon>
        <taxon>Xiphophorus</taxon>
    </lineage>
</organism>
<evidence type="ECO:0000256" key="2">
    <source>
        <dbReference type="ARBA" id="ARBA00008340"/>
    </source>
</evidence>
<evidence type="ECO:0000256" key="3">
    <source>
        <dbReference type="ARBA" id="ARBA00022794"/>
    </source>
</evidence>
<evidence type="ECO:0000256" key="4">
    <source>
        <dbReference type="ARBA" id="ARBA00023054"/>
    </source>
</evidence>
<dbReference type="Ensembl" id="ENSXCOT00000004753.1">
    <property type="protein sequence ID" value="ENSXCOP00000004696.1"/>
    <property type="gene ID" value="ENSXCOG00000003703.1"/>
</dbReference>
<accession>A0A3B5L4C7</accession>
<evidence type="ECO:0000313" key="7">
    <source>
        <dbReference type="Ensembl" id="ENSXCOP00000004696.1"/>
    </source>
</evidence>
<sequence>MSFRDLKNFTEMMRALGYPRLISMENFTTPNFTLVAEILIWLVRSNRPPRGGVRPALLEESDDDF</sequence>
<reference evidence="7" key="1">
    <citation type="submission" date="2025-08" db="UniProtKB">
        <authorList>
            <consortium name="Ensembl"/>
        </authorList>
    </citation>
    <scope>IDENTIFICATION</scope>
</reference>
<keyword evidence="3" id="KW-0970">Cilium biogenesis/degradation</keyword>
<comment type="similarity">
    <text evidence="2">Belongs to the CLUAP1 family.</text>
</comment>
<comment type="subcellular location">
    <subcellularLocation>
        <location evidence="1">Cell projection</location>
        <location evidence="1">Cilium</location>
    </subcellularLocation>
</comment>
<dbReference type="GeneTree" id="ENSGT00390000008957"/>
<keyword evidence="5" id="KW-0969">Cilium</keyword>
<dbReference type="InterPro" id="IPR019366">
    <property type="entry name" value="Clusterin-associated_protein-1"/>
</dbReference>
<evidence type="ECO:0000256" key="1">
    <source>
        <dbReference type="ARBA" id="ARBA00004138"/>
    </source>
</evidence>
<dbReference type="PANTHER" id="PTHR21547">
    <property type="entry name" value="CLUSTERIN ASSOCIATED PROTEIN 1"/>
    <property type="match status" value="1"/>
</dbReference>
<reference evidence="7" key="2">
    <citation type="submission" date="2025-09" db="UniProtKB">
        <authorList>
            <consortium name="Ensembl"/>
        </authorList>
    </citation>
    <scope>IDENTIFICATION</scope>
</reference>
<evidence type="ECO:0000256" key="6">
    <source>
        <dbReference type="ARBA" id="ARBA00023273"/>
    </source>
</evidence>
<dbReference type="GO" id="GO:0030992">
    <property type="term" value="C:intraciliary transport particle B"/>
    <property type="evidence" value="ECO:0007669"/>
    <property type="project" value="TreeGrafter"/>
</dbReference>